<dbReference type="PANTHER" id="PTHR43767:SF10">
    <property type="entry name" value="SURFACTIN SYNTHASE SUBUNIT 1"/>
    <property type="match status" value="1"/>
</dbReference>
<dbReference type="Gene3D" id="3.40.50.12780">
    <property type="entry name" value="N-terminal domain of ligase-like"/>
    <property type="match status" value="1"/>
</dbReference>
<dbReference type="SUPFAM" id="SSF56801">
    <property type="entry name" value="Acetyl-CoA synthetase-like"/>
    <property type="match status" value="1"/>
</dbReference>
<name>A0ABP7JW43_9PSEU</name>
<gene>
    <name evidence="4" type="ORF">GCM10022380_88030</name>
</gene>
<evidence type="ECO:0000259" key="2">
    <source>
        <dbReference type="Pfam" id="PF00501"/>
    </source>
</evidence>
<keyword evidence="1" id="KW-0472">Membrane</keyword>
<feature type="domain" description="AMP-dependent synthetase/ligase" evidence="2">
    <location>
        <begin position="128"/>
        <end position="336"/>
    </location>
</feature>
<dbReference type="Gene3D" id="1.10.1200.10">
    <property type="entry name" value="ACP-like"/>
    <property type="match status" value="1"/>
</dbReference>
<sequence length="833" mass="91100">MDSQVAPRGTPNQESRVGFAHSLRSFGVRTALVGPDGTTLTYDELTRRVDEAIQHLGPVRRLVLLTAAHDLDTVVTYLACLRAGHPVLLTSSEPPDTLIARYDPDVVVREPKGYAAWEERRTGSAHVLHPDLAVLLSTSGSTGSPKLVRLSAANLQSNATAIADYLDIRSDDRAVLSLPLNYCYGLSIINSNLVRGATVLLTAQSVVDPGFWNFVRRHRATSLHGVPYTFELLDHIEFERLQLPHLRYVTQAGGRLPPETVRRYAQLGRRDGWRFFVMYGQTEATARMSYLPPELATSRPGTIGHPIPGGRFEIRSDTGGDVGELIYHGPNVMLGYAEGPADLALGRTVDELATGDIARRCADGLYEVVGRRSRFVKVFGHRVDLDVLERRLRESGQDTACTGNDEYVVVAVPGTGAPDRVRALASAHTGLPAHRIHVRVLSEFPRLSSGKIDYPAILRGACPPEPAARSVRQALATVVNRQDVSDKDTFVSLGGDSMSYVQMTLALERLLGHVPPDWHVTPVRVLENRVSVKRATTVETDIVLRALAIIFVVGTHVGLFRLLGGAHLLLVIAGWNFARFALADRSRNRTSANLLRSAARIAVPAVAWIGWRAASQPDVLLPNVLLINNYVRQGATGYWYVEVLVQTLVVLAIVFAVPAVRRLEQRHPFGFPAAALAVATSARLLVDDTSGFPERAMSIQGTVWFFALGWAAQRATCGWHKLVVLGTAMLLVSDYFFDPRREALILAGLLLLVLTPRLPLPKPLARTAGLLAGASLYIYLTHYAVYPALLPYLPPAAVVAACLGAGLAAWLATGLLTRRWTMLRHTRTVTTRR</sequence>
<feature type="transmembrane region" description="Helical" evidence="1">
    <location>
        <begin position="743"/>
        <end position="760"/>
    </location>
</feature>
<evidence type="ECO:0000313" key="4">
    <source>
        <dbReference type="EMBL" id="GAA3856978.1"/>
    </source>
</evidence>
<dbReference type="InterPro" id="IPR050237">
    <property type="entry name" value="ATP-dep_AMP-bd_enzyme"/>
</dbReference>
<dbReference type="InterPro" id="IPR036736">
    <property type="entry name" value="ACP-like_sf"/>
</dbReference>
<dbReference type="EMBL" id="BAABCM010000026">
    <property type="protein sequence ID" value="GAA3856978.1"/>
    <property type="molecule type" value="Genomic_DNA"/>
</dbReference>
<dbReference type="SUPFAM" id="SSF47336">
    <property type="entry name" value="ACP-like"/>
    <property type="match status" value="1"/>
</dbReference>
<dbReference type="InterPro" id="IPR009081">
    <property type="entry name" value="PP-bd_ACP"/>
</dbReference>
<reference evidence="5" key="1">
    <citation type="journal article" date="2019" name="Int. J. Syst. Evol. Microbiol.">
        <title>The Global Catalogue of Microorganisms (GCM) 10K type strain sequencing project: providing services to taxonomists for standard genome sequencing and annotation.</title>
        <authorList>
            <consortium name="The Broad Institute Genomics Platform"/>
            <consortium name="The Broad Institute Genome Sequencing Center for Infectious Disease"/>
            <person name="Wu L."/>
            <person name="Ma J."/>
        </authorList>
    </citation>
    <scope>NUCLEOTIDE SEQUENCE [LARGE SCALE GENOMIC DNA]</scope>
    <source>
        <strain evidence="5">JCM 17017</strain>
    </source>
</reference>
<evidence type="ECO:0000256" key="1">
    <source>
        <dbReference type="SAM" id="Phobius"/>
    </source>
</evidence>
<evidence type="ECO:0000259" key="3">
    <source>
        <dbReference type="Pfam" id="PF00550"/>
    </source>
</evidence>
<feature type="transmembrane region" description="Helical" evidence="1">
    <location>
        <begin position="565"/>
        <end position="582"/>
    </location>
</feature>
<dbReference type="InterPro" id="IPR000873">
    <property type="entry name" value="AMP-dep_synth/lig_dom"/>
</dbReference>
<dbReference type="Pfam" id="PF00501">
    <property type="entry name" value="AMP-binding"/>
    <property type="match status" value="1"/>
</dbReference>
<keyword evidence="1" id="KW-1133">Transmembrane helix</keyword>
<feature type="domain" description="Carrier" evidence="3">
    <location>
        <begin position="470"/>
        <end position="512"/>
    </location>
</feature>
<accession>A0ABP7JW43</accession>
<proteinExistence type="predicted"/>
<dbReference type="Pfam" id="PF00550">
    <property type="entry name" value="PP-binding"/>
    <property type="match status" value="1"/>
</dbReference>
<organism evidence="4 5">
    <name type="scientific">Amycolatopsis tucumanensis</name>
    <dbReference type="NCBI Taxonomy" id="401106"/>
    <lineage>
        <taxon>Bacteria</taxon>
        <taxon>Bacillati</taxon>
        <taxon>Actinomycetota</taxon>
        <taxon>Actinomycetes</taxon>
        <taxon>Pseudonocardiales</taxon>
        <taxon>Pseudonocardiaceae</taxon>
        <taxon>Amycolatopsis</taxon>
    </lineage>
</organism>
<evidence type="ECO:0000313" key="5">
    <source>
        <dbReference type="Proteomes" id="UP001501624"/>
    </source>
</evidence>
<feature type="transmembrane region" description="Helical" evidence="1">
    <location>
        <begin position="767"/>
        <end position="786"/>
    </location>
</feature>
<dbReference type="InterPro" id="IPR042099">
    <property type="entry name" value="ANL_N_sf"/>
</dbReference>
<protein>
    <submittedName>
        <fullName evidence="4">AMP-binding protein</fullName>
    </submittedName>
</protein>
<keyword evidence="5" id="KW-1185">Reference proteome</keyword>
<feature type="transmembrane region" description="Helical" evidence="1">
    <location>
        <begin position="792"/>
        <end position="817"/>
    </location>
</feature>
<dbReference type="Proteomes" id="UP001501624">
    <property type="component" value="Unassembled WGS sequence"/>
</dbReference>
<dbReference type="RefSeq" id="WP_237339389.1">
    <property type="nucleotide sequence ID" value="NZ_BAABCM010000026.1"/>
</dbReference>
<keyword evidence="1" id="KW-0812">Transmembrane</keyword>
<feature type="transmembrane region" description="Helical" evidence="1">
    <location>
        <begin position="638"/>
        <end position="657"/>
    </location>
</feature>
<dbReference type="PANTHER" id="PTHR43767">
    <property type="entry name" value="LONG-CHAIN-FATTY-ACID--COA LIGASE"/>
    <property type="match status" value="1"/>
</dbReference>
<comment type="caution">
    <text evidence="4">The sequence shown here is derived from an EMBL/GenBank/DDBJ whole genome shotgun (WGS) entry which is preliminary data.</text>
</comment>